<gene>
    <name evidence="2" type="ORF">AKAME5_002683500</name>
</gene>
<dbReference type="Proteomes" id="UP001279410">
    <property type="component" value="Unassembled WGS sequence"/>
</dbReference>
<keyword evidence="2" id="KW-0371">Homeobox</keyword>
<evidence type="ECO:0000256" key="1">
    <source>
        <dbReference type="SAM" id="MobiDB-lite"/>
    </source>
</evidence>
<evidence type="ECO:0000313" key="3">
    <source>
        <dbReference type="Proteomes" id="UP001279410"/>
    </source>
</evidence>
<feature type="compositionally biased region" description="Basic and acidic residues" evidence="1">
    <location>
        <begin position="168"/>
        <end position="177"/>
    </location>
</feature>
<evidence type="ECO:0000313" key="2">
    <source>
        <dbReference type="EMBL" id="GLD75501.1"/>
    </source>
</evidence>
<proteinExistence type="predicted"/>
<reference evidence="2" key="1">
    <citation type="submission" date="2022-08" db="EMBL/GenBank/DDBJ databases">
        <title>Genome sequencing of akame (Lates japonicus).</title>
        <authorList>
            <person name="Hashiguchi Y."/>
            <person name="Takahashi H."/>
        </authorList>
    </citation>
    <scope>NUCLEOTIDE SEQUENCE</scope>
    <source>
        <strain evidence="2">Kochi</strain>
    </source>
</reference>
<keyword evidence="2" id="KW-0238">DNA-binding</keyword>
<comment type="caution">
    <text evidence="2">The sequence shown here is derived from an EMBL/GenBank/DDBJ whole genome shotgun (WGS) entry which is preliminary data.</text>
</comment>
<name>A0AAD3NQT4_LATJO</name>
<protein>
    <submittedName>
        <fullName evidence="2">Zinc finger E-box-binding homeobox 2-like isoform X1</fullName>
    </submittedName>
</protein>
<dbReference type="AlphaFoldDB" id="A0AAD3NQT4"/>
<feature type="compositionally biased region" description="Basic residues" evidence="1">
    <location>
        <begin position="193"/>
        <end position="216"/>
    </location>
</feature>
<feature type="region of interest" description="Disordered" evidence="1">
    <location>
        <begin position="72"/>
        <end position="252"/>
    </location>
</feature>
<keyword evidence="3" id="KW-1185">Reference proteome</keyword>
<dbReference type="GO" id="GO:0003677">
    <property type="term" value="F:DNA binding"/>
    <property type="evidence" value="ECO:0007669"/>
    <property type="project" value="UniProtKB-KW"/>
</dbReference>
<feature type="compositionally biased region" description="Polar residues" evidence="1">
    <location>
        <begin position="217"/>
        <end position="227"/>
    </location>
</feature>
<sequence length="252" mass="27446">MCLCLDRTRDHQSDGDRSQVCLRGVRGTRGRVDSVNRHEPQTETRTPQLIRNKEWRVVLEGLAPVYVAGKKTVTGSGGRRLSDRSDTGSVPTCRPDRRSAARPRRCSNTGTHRDSPGPRPGLCHIPGRGCTRRRSSSSTPPLPRGLCGSAGGLAEPLRQGAGRSGGAEPDRGAHADWTDLSMKQEIMAEGPRCKRRKQANPRRKNGKTRTLSHTHKVPQQSPANSGSPRPASLPGTREVPVPVRRSPGLKDF</sequence>
<organism evidence="2 3">
    <name type="scientific">Lates japonicus</name>
    <name type="common">Japanese lates</name>
    <dbReference type="NCBI Taxonomy" id="270547"/>
    <lineage>
        <taxon>Eukaryota</taxon>
        <taxon>Metazoa</taxon>
        <taxon>Chordata</taxon>
        <taxon>Craniata</taxon>
        <taxon>Vertebrata</taxon>
        <taxon>Euteleostomi</taxon>
        <taxon>Actinopterygii</taxon>
        <taxon>Neopterygii</taxon>
        <taxon>Teleostei</taxon>
        <taxon>Neoteleostei</taxon>
        <taxon>Acanthomorphata</taxon>
        <taxon>Carangaria</taxon>
        <taxon>Carangaria incertae sedis</taxon>
        <taxon>Centropomidae</taxon>
        <taxon>Lates</taxon>
    </lineage>
</organism>
<dbReference type="EMBL" id="BRZM01003018">
    <property type="protein sequence ID" value="GLD75501.1"/>
    <property type="molecule type" value="Genomic_DNA"/>
</dbReference>
<accession>A0AAD3NQT4</accession>